<dbReference type="AlphaFoldDB" id="Q8S1Y3"/>
<proteinExistence type="predicted"/>
<name>Q8S1Y3_ORYSJ</name>
<accession>Q8S1Y3</accession>
<gene>
    <name evidence="1" type="primary">P0482D04.11</name>
</gene>
<protein>
    <submittedName>
        <fullName evidence="1">p0482D04.11 protein</fullName>
    </submittedName>
</protein>
<organism evidence="1">
    <name type="scientific">Oryza sativa subsp. japonica</name>
    <name type="common">Rice</name>
    <dbReference type="NCBI Taxonomy" id="39947"/>
    <lineage>
        <taxon>Eukaryota</taxon>
        <taxon>Viridiplantae</taxon>
        <taxon>Streptophyta</taxon>
        <taxon>Embryophyta</taxon>
        <taxon>Tracheophyta</taxon>
        <taxon>Spermatophyta</taxon>
        <taxon>Magnoliopsida</taxon>
        <taxon>Liliopsida</taxon>
        <taxon>Poales</taxon>
        <taxon>Poaceae</taxon>
        <taxon>BOP clade</taxon>
        <taxon>Oryzoideae</taxon>
        <taxon>Oryzeae</taxon>
        <taxon>Oryzinae</taxon>
        <taxon>Oryza</taxon>
        <taxon>Oryza sativa</taxon>
    </lineage>
</organism>
<evidence type="ECO:0000313" key="1">
    <source>
        <dbReference type="EMBL" id="BAB89664.1"/>
    </source>
</evidence>
<dbReference type="EMBL" id="AP003262">
    <property type="protein sequence ID" value="BAB89664.1"/>
    <property type="molecule type" value="Genomic_DNA"/>
</dbReference>
<reference evidence="1" key="1">
    <citation type="submission" date="2001-02" db="EMBL/GenBank/DDBJ databases">
        <title>Oryza sativa nipponbare(GA3) genomic DNA, chromosome 1, PAC clone:P0482D04.</title>
        <authorList>
            <person name="Sasaki T."/>
            <person name="Matsumoto T."/>
            <person name="Yamamoto K."/>
        </authorList>
    </citation>
    <scope>NUCLEOTIDE SEQUENCE</scope>
</reference>
<sequence>MEEEDESDGGSHVQMGKMMENLTAITCTRHCLLHAWRSVVPEVAKVVYQGDHDCHSNRFAKIRRRHRHCSVSACDGFVHFLVSYSVIYETYTVTFSISSNRRLLLVVASSMVHQFPDGSPQLGPVQSAM</sequence>